<reference evidence="9" key="1">
    <citation type="journal article" date="2024" name="Gigascience">
        <title>Chromosome-level genome of the poultry shaft louse Menopon gallinae provides insight into the host-switching and adaptive evolution of parasitic lice.</title>
        <authorList>
            <person name="Xu Y."/>
            <person name="Ma L."/>
            <person name="Liu S."/>
            <person name="Liang Y."/>
            <person name="Liu Q."/>
            <person name="He Z."/>
            <person name="Tian L."/>
            <person name="Duan Y."/>
            <person name="Cai W."/>
            <person name="Li H."/>
            <person name="Song F."/>
        </authorList>
    </citation>
    <scope>NUCLEOTIDE SEQUENCE</scope>
    <source>
        <strain evidence="9">Cailab_2023a</strain>
    </source>
</reference>
<feature type="chain" id="PRO_5043542461" description="Carboxypeptidase" evidence="8">
    <location>
        <begin position="16"/>
        <end position="459"/>
    </location>
</feature>
<keyword evidence="2 7" id="KW-0121">Carboxypeptidase</keyword>
<keyword evidence="4 8" id="KW-0732">Signal</keyword>
<comment type="caution">
    <text evidence="9">The sequence shown here is derived from an EMBL/GenBank/DDBJ whole genome shotgun (WGS) entry which is preliminary data.</text>
</comment>
<dbReference type="InterPro" id="IPR033124">
    <property type="entry name" value="Ser_caboxypep_his_AS"/>
</dbReference>
<dbReference type="Gene3D" id="3.40.50.1820">
    <property type="entry name" value="alpha/beta hydrolase"/>
    <property type="match status" value="1"/>
</dbReference>
<dbReference type="EMBL" id="JARGDH010000002">
    <property type="protein sequence ID" value="KAL0274805.1"/>
    <property type="molecule type" value="Genomic_DNA"/>
</dbReference>
<keyword evidence="6" id="KW-0325">Glycoprotein</keyword>
<evidence type="ECO:0000313" key="9">
    <source>
        <dbReference type="EMBL" id="KAL0274805.1"/>
    </source>
</evidence>
<dbReference type="EC" id="3.4.16.-" evidence="7"/>
<evidence type="ECO:0000256" key="2">
    <source>
        <dbReference type="ARBA" id="ARBA00022645"/>
    </source>
</evidence>
<dbReference type="InterPro" id="IPR029058">
    <property type="entry name" value="AB_hydrolase_fold"/>
</dbReference>
<dbReference type="PRINTS" id="PR00724">
    <property type="entry name" value="CRBOXYPTASEC"/>
</dbReference>
<dbReference type="AlphaFoldDB" id="A0AAW2HXL5"/>
<organism evidence="9">
    <name type="scientific">Menopon gallinae</name>
    <name type="common">poultry shaft louse</name>
    <dbReference type="NCBI Taxonomy" id="328185"/>
    <lineage>
        <taxon>Eukaryota</taxon>
        <taxon>Metazoa</taxon>
        <taxon>Ecdysozoa</taxon>
        <taxon>Arthropoda</taxon>
        <taxon>Hexapoda</taxon>
        <taxon>Insecta</taxon>
        <taxon>Pterygota</taxon>
        <taxon>Neoptera</taxon>
        <taxon>Paraneoptera</taxon>
        <taxon>Psocodea</taxon>
        <taxon>Troctomorpha</taxon>
        <taxon>Phthiraptera</taxon>
        <taxon>Amblycera</taxon>
        <taxon>Menoponidae</taxon>
        <taxon>Menopon</taxon>
    </lineage>
</organism>
<keyword evidence="5 7" id="KW-0378">Hydrolase</keyword>
<sequence length="459" mass="51645">MSLLVLLLITLGANAFHAQRRGETLYFNDRNAGEKLILTPYIKSGQIDTARKLAQVPPLVGSVQSYSGFLTVDDESCDSNMFFWFFPASRKWNTAPVAVWLQGGPGASSLYGLFDENGPYGLTAKNEPMLRNYSWHEAASVVYIDNPVGTGFSYSKLECYSQNQTHVGRNLLSAVKQIMALFPEIKSNPFFVTGESYAGKYVPALSYAIHKDNQISQTKINLQGLAIGNGLVDPGNQLHYSDYLYQLGLIDSRGKGVFAATESKCRKFIAADQWTDAYHCFDSLLNGDKTTGKTYFYNVTGFEFYFNYLHNEQPPEGNIDELLKLPEVRKAIHVGNSPWNNGTFVQDKLMNDMMQSVAPWLEELLEHYRVLIYNGQLDIIVAYPLTEAYLKKLKWSAAKKYGKAERHLWRVGPELAGYAKVAGNLTEIMVRNAGHMVPADQPKWAFDLISRFISNKSYF</sequence>
<dbReference type="FunFam" id="3.40.50.1820:FF:000096">
    <property type="entry name" value="Carboxypeptidase vitellogenic-like"/>
    <property type="match status" value="1"/>
</dbReference>
<evidence type="ECO:0000256" key="4">
    <source>
        <dbReference type="ARBA" id="ARBA00022729"/>
    </source>
</evidence>
<dbReference type="SUPFAM" id="SSF53474">
    <property type="entry name" value="alpha/beta-Hydrolases"/>
    <property type="match status" value="1"/>
</dbReference>
<evidence type="ECO:0000256" key="5">
    <source>
        <dbReference type="ARBA" id="ARBA00022801"/>
    </source>
</evidence>
<evidence type="ECO:0000256" key="3">
    <source>
        <dbReference type="ARBA" id="ARBA00022670"/>
    </source>
</evidence>
<evidence type="ECO:0000256" key="7">
    <source>
        <dbReference type="RuleBase" id="RU361156"/>
    </source>
</evidence>
<dbReference type="PROSITE" id="PS00131">
    <property type="entry name" value="CARBOXYPEPT_SER_SER"/>
    <property type="match status" value="1"/>
</dbReference>
<name>A0AAW2HXL5_9NEOP</name>
<proteinExistence type="inferred from homology"/>
<dbReference type="PANTHER" id="PTHR11802">
    <property type="entry name" value="SERINE PROTEASE FAMILY S10 SERINE CARBOXYPEPTIDASE"/>
    <property type="match status" value="1"/>
</dbReference>
<evidence type="ECO:0000256" key="1">
    <source>
        <dbReference type="ARBA" id="ARBA00009431"/>
    </source>
</evidence>
<dbReference type="GO" id="GO:0004185">
    <property type="term" value="F:serine-type carboxypeptidase activity"/>
    <property type="evidence" value="ECO:0007669"/>
    <property type="project" value="UniProtKB-UniRule"/>
</dbReference>
<protein>
    <recommendedName>
        <fullName evidence="7">Carboxypeptidase</fullName>
        <ecNumber evidence="7">3.4.16.-</ecNumber>
    </recommendedName>
</protein>
<evidence type="ECO:0000256" key="6">
    <source>
        <dbReference type="ARBA" id="ARBA00023180"/>
    </source>
</evidence>
<accession>A0AAW2HXL5</accession>
<dbReference type="PANTHER" id="PTHR11802:SF472">
    <property type="entry name" value="SERINE CARBOXYPEPTIDASE CPVL-RELATED"/>
    <property type="match status" value="1"/>
</dbReference>
<dbReference type="InterPro" id="IPR018202">
    <property type="entry name" value="Ser_caboxypep_ser_AS"/>
</dbReference>
<feature type="signal peptide" evidence="8">
    <location>
        <begin position="1"/>
        <end position="15"/>
    </location>
</feature>
<dbReference type="PROSITE" id="PS00560">
    <property type="entry name" value="CARBOXYPEPT_SER_HIS"/>
    <property type="match status" value="1"/>
</dbReference>
<evidence type="ECO:0000256" key="8">
    <source>
        <dbReference type="SAM" id="SignalP"/>
    </source>
</evidence>
<dbReference type="InterPro" id="IPR001563">
    <property type="entry name" value="Peptidase_S10"/>
</dbReference>
<dbReference type="Pfam" id="PF00450">
    <property type="entry name" value="Peptidase_S10"/>
    <property type="match status" value="1"/>
</dbReference>
<dbReference type="GO" id="GO:0006508">
    <property type="term" value="P:proteolysis"/>
    <property type="evidence" value="ECO:0007669"/>
    <property type="project" value="UniProtKB-KW"/>
</dbReference>
<comment type="similarity">
    <text evidence="1 7">Belongs to the peptidase S10 family.</text>
</comment>
<keyword evidence="3 7" id="KW-0645">Protease</keyword>
<gene>
    <name evidence="9" type="ORF">PYX00_002843</name>
</gene>